<evidence type="ECO:0000256" key="1">
    <source>
        <dbReference type="SAM" id="SignalP"/>
    </source>
</evidence>
<feature type="domain" description="Porin" evidence="2">
    <location>
        <begin position="19"/>
        <end position="372"/>
    </location>
</feature>
<evidence type="ECO:0000313" key="4">
    <source>
        <dbReference type="Proteomes" id="UP000594430"/>
    </source>
</evidence>
<name>A0A7S9LKU4_9PSED</name>
<dbReference type="GO" id="GO:0015288">
    <property type="term" value="F:porin activity"/>
    <property type="evidence" value="ECO:0007669"/>
    <property type="project" value="InterPro"/>
</dbReference>
<dbReference type="GO" id="GO:0016020">
    <property type="term" value="C:membrane"/>
    <property type="evidence" value="ECO:0007669"/>
    <property type="project" value="InterPro"/>
</dbReference>
<dbReference type="RefSeq" id="WP_027914764.1">
    <property type="nucleotide sequence ID" value="NZ_BQHM01000002.1"/>
</dbReference>
<feature type="signal peptide" evidence="1">
    <location>
        <begin position="1"/>
        <end position="32"/>
    </location>
</feature>
<keyword evidence="1" id="KW-0732">Signal</keyword>
<reference evidence="3 4" key="1">
    <citation type="submission" date="2020-11" db="EMBL/GenBank/DDBJ databases">
        <title>Pseudomonas fulva producing VIM-24.</title>
        <authorList>
            <person name="Liu S."/>
        </authorList>
    </citation>
    <scope>NUCLEOTIDE SEQUENCE [LARGE SCALE GENOMIC DNA]</scope>
    <source>
        <strain evidence="3 4">ZDHY414</strain>
    </source>
</reference>
<proteinExistence type="predicted"/>
<sequence length="396" mass="43079">MHNNKNKSLRPRYLAVAIASLAAVSLSSLAQAEIMLYDQNQTTFSTDGYINAFYVNSKVDREGEQFDRRQSRVKMGFLPNYLGFNMGKQVNDLKLGARASFWVTINDSESTGTDTAIDVRQFYGTVANPEWGEVLIGKDFGLFARSNILLDELLAGYGQVSDTLGLVDGGGVSFGNIGSGYPYPFPTSQITYRTPVMEGLRIAVGIMDPVDTNDSSPTGKAYQKNPRTESEITYQFDLAGAHIYSWLNGSYQTSDNTDDAVRSVTSKGLGYGVQAKLGGLSLTGSGFQAKGINPFFTNNAGEPVLRNVDSDGYLLQASYKVGKNRVALSYGKTKDDGNGAVGSGADYQTRGVALFHDINDNLKLVAEYNQFSIEGHETREQNEDTDTFAVGAVLTW</sequence>
<dbReference type="SUPFAM" id="SSF56935">
    <property type="entry name" value="Porins"/>
    <property type="match status" value="1"/>
</dbReference>
<dbReference type="Pfam" id="PF13609">
    <property type="entry name" value="Porin_4"/>
    <property type="match status" value="1"/>
</dbReference>
<feature type="chain" id="PRO_5031414586" evidence="1">
    <location>
        <begin position="33"/>
        <end position="396"/>
    </location>
</feature>
<evidence type="ECO:0000313" key="3">
    <source>
        <dbReference type="EMBL" id="QPH50944.1"/>
    </source>
</evidence>
<dbReference type="EMBL" id="CP064946">
    <property type="protein sequence ID" value="QPH50944.1"/>
    <property type="molecule type" value="Genomic_DNA"/>
</dbReference>
<gene>
    <name evidence="3" type="ORF">IZU98_09715</name>
</gene>
<dbReference type="InterPro" id="IPR023614">
    <property type="entry name" value="Porin_dom_sf"/>
</dbReference>
<dbReference type="Gene3D" id="2.40.160.10">
    <property type="entry name" value="Porin"/>
    <property type="match status" value="1"/>
</dbReference>
<dbReference type="Proteomes" id="UP000594430">
    <property type="component" value="Chromosome"/>
</dbReference>
<organism evidence="3 4">
    <name type="scientific">Pseudomonas fulva</name>
    <dbReference type="NCBI Taxonomy" id="47880"/>
    <lineage>
        <taxon>Bacteria</taxon>
        <taxon>Pseudomonadati</taxon>
        <taxon>Pseudomonadota</taxon>
        <taxon>Gammaproteobacteria</taxon>
        <taxon>Pseudomonadales</taxon>
        <taxon>Pseudomonadaceae</taxon>
        <taxon>Pseudomonas</taxon>
    </lineage>
</organism>
<evidence type="ECO:0000259" key="2">
    <source>
        <dbReference type="Pfam" id="PF13609"/>
    </source>
</evidence>
<dbReference type="InterPro" id="IPR033900">
    <property type="entry name" value="Gram_neg_porin_domain"/>
</dbReference>
<dbReference type="GeneID" id="93441967"/>
<dbReference type="AlphaFoldDB" id="A0A7S9LKU4"/>
<protein>
    <submittedName>
        <fullName evidence="3">Porin</fullName>
    </submittedName>
</protein>
<accession>A0A7S9LKU4</accession>